<keyword evidence="1" id="KW-1133">Transmembrane helix</keyword>
<comment type="caution">
    <text evidence="2">The sequence shown here is derived from an EMBL/GenBank/DDBJ whole genome shotgun (WGS) entry which is preliminary data.</text>
</comment>
<feature type="transmembrane region" description="Helical" evidence="1">
    <location>
        <begin position="14"/>
        <end position="35"/>
    </location>
</feature>
<name>A0AAE1A2E6_9GAST</name>
<dbReference type="Proteomes" id="UP001283361">
    <property type="component" value="Unassembled WGS sequence"/>
</dbReference>
<organism evidence="2 3">
    <name type="scientific">Elysia crispata</name>
    <name type="common">lettuce slug</name>
    <dbReference type="NCBI Taxonomy" id="231223"/>
    <lineage>
        <taxon>Eukaryota</taxon>
        <taxon>Metazoa</taxon>
        <taxon>Spiralia</taxon>
        <taxon>Lophotrochozoa</taxon>
        <taxon>Mollusca</taxon>
        <taxon>Gastropoda</taxon>
        <taxon>Heterobranchia</taxon>
        <taxon>Euthyneura</taxon>
        <taxon>Panpulmonata</taxon>
        <taxon>Sacoglossa</taxon>
        <taxon>Placobranchoidea</taxon>
        <taxon>Plakobranchidae</taxon>
        <taxon>Elysia</taxon>
    </lineage>
</organism>
<sequence>MYTSGIECVWIGHYWRFAVMITSSAIFRLVIAISLKTYVAVKTRLQTFGSFPLRHPFHLKTKVFLGVIMTLPAWDTSTRITHMRSCLPCHHDLAGMGYFHKNHSHAQLPRVSS</sequence>
<keyword evidence="3" id="KW-1185">Reference proteome</keyword>
<dbReference type="AlphaFoldDB" id="A0AAE1A2E6"/>
<protein>
    <submittedName>
        <fullName evidence="2">Uncharacterized protein</fullName>
    </submittedName>
</protein>
<proteinExistence type="predicted"/>
<keyword evidence="1" id="KW-0472">Membrane</keyword>
<evidence type="ECO:0000256" key="1">
    <source>
        <dbReference type="SAM" id="Phobius"/>
    </source>
</evidence>
<gene>
    <name evidence="2" type="ORF">RRG08_051607</name>
</gene>
<dbReference type="EMBL" id="JAWDGP010002758">
    <property type="protein sequence ID" value="KAK3780129.1"/>
    <property type="molecule type" value="Genomic_DNA"/>
</dbReference>
<evidence type="ECO:0000313" key="2">
    <source>
        <dbReference type="EMBL" id="KAK3780129.1"/>
    </source>
</evidence>
<keyword evidence="1" id="KW-0812">Transmembrane</keyword>
<reference evidence="2" key="1">
    <citation type="journal article" date="2023" name="G3 (Bethesda)">
        <title>A reference genome for the long-term kleptoplast-retaining sea slug Elysia crispata morphotype clarki.</title>
        <authorList>
            <person name="Eastman K.E."/>
            <person name="Pendleton A.L."/>
            <person name="Shaikh M.A."/>
            <person name="Suttiyut T."/>
            <person name="Ogas R."/>
            <person name="Tomko P."/>
            <person name="Gavelis G."/>
            <person name="Widhalm J.R."/>
            <person name="Wisecaver J.H."/>
        </authorList>
    </citation>
    <scope>NUCLEOTIDE SEQUENCE</scope>
    <source>
        <strain evidence="2">ECLA1</strain>
    </source>
</reference>
<accession>A0AAE1A2E6</accession>
<evidence type="ECO:0000313" key="3">
    <source>
        <dbReference type="Proteomes" id="UP001283361"/>
    </source>
</evidence>